<dbReference type="WBParaSite" id="Pan_g15131.t1">
    <property type="protein sequence ID" value="Pan_g15131.t1"/>
    <property type="gene ID" value="Pan_g15131"/>
</dbReference>
<name>A0A7E4V0L2_PANRE</name>
<organism evidence="1 2">
    <name type="scientific">Panagrellus redivivus</name>
    <name type="common">Microworm</name>
    <dbReference type="NCBI Taxonomy" id="6233"/>
    <lineage>
        <taxon>Eukaryota</taxon>
        <taxon>Metazoa</taxon>
        <taxon>Ecdysozoa</taxon>
        <taxon>Nematoda</taxon>
        <taxon>Chromadorea</taxon>
        <taxon>Rhabditida</taxon>
        <taxon>Tylenchina</taxon>
        <taxon>Panagrolaimomorpha</taxon>
        <taxon>Panagrolaimoidea</taxon>
        <taxon>Panagrolaimidae</taxon>
        <taxon>Panagrellus</taxon>
    </lineage>
</organism>
<accession>A0A7E4V0L2</accession>
<proteinExistence type="predicted"/>
<reference evidence="2" key="2">
    <citation type="submission" date="2020-10" db="UniProtKB">
        <authorList>
            <consortium name="WormBaseParasite"/>
        </authorList>
    </citation>
    <scope>IDENTIFICATION</scope>
</reference>
<sequence>MTLRSQKSDGIFLFEVNTDSNDAIELIEIPTDWFKLSNMLKDYCMPEDKMIPLKNCTVKHINMLKDIIALVKEKMPASYRLAILGTLDANSMRFDEINLPSVTSASNADRIIATNLADYLQIGIAKKYFLQYYAFRILDTDERRIADIIDLLGSTPLTAKDCEDYGLADDSAIWSSFPTARRMIFPHRRF</sequence>
<keyword evidence="1" id="KW-1185">Reference proteome</keyword>
<evidence type="ECO:0000313" key="2">
    <source>
        <dbReference type="WBParaSite" id="Pan_g15131.t1"/>
    </source>
</evidence>
<dbReference type="AlphaFoldDB" id="A0A7E4V0L2"/>
<dbReference type="Proteomes" id="UP000492821">
    <property type="component" value="Unassembled WGS sequence"/>
</dbReference>
<protein>
    <submittedName>
        <fullName evidence="2">Skp1 domain-containing protein</fullName>
    </submittedName>
</protein>
<evidence type="ECO:0000313" key="1">
    <source>
        <dbReference type="Proteomes" id="UP000492821"/>
    </source>
</evidence>
<reference evidence="1" key="1">
    <citation type="journal article" date="2013" name="Genetics">
        <title>The draft genome and transcriptome of Panagrellus redivivus are shaped by the harsh demands of a free-living lifestyle.</title>
        <authorList>
            <person name="Srinivasan J."/>
            <person name="Dillman A.R."/>
            <person name="Macchietto M.G."/>
            <person name="Heikkinen L."/>
            <person name="Lakso M."/>
            <person name="Fracchia K.M."/>
            <person name="Antoshechkin I."/>
            <person name="Mortazavi A."/>
            <person name="Wong G."/>
            <person name="Sternberg P.W."/>
        </authorList>
    </citation>
    <scope>NUCLEOTIDE SEQUENCE [LARGE SCALE GENOMIC DNA]</scope>
    <source>
        <strain evidence="1">MT8872</strain>
    </source>
</reference>